<accession>A0A414IA87</accession>
<name>A0A414IA87_9FIRM</name>
<evidence type="ECO:0000313" key="1">
    <source>
        <dbReference type="EMBL" id="RHE14070.1"/>
    </source>
</evidence>
<dbReference type="RefSeq" id="WP_118045183.1">
    <property type="nucleotide sequence ID" value="NZ_JAAITD010000023.1"/>
</dbReference>
<reference evidence="1 3" key="1">
    <citation type="submission" date="2018-08" db="EMBL/GenBank/DDBJ databases">
        <title>A genome reference for cultivated species of the human gut microbiota.</title>
        <authorList>
            <person name="Zou Y."/>
            <person name="Xue W."/>
            <person name="Luo G."/>
        </authorList>
    </citation>
    <scope>NUCLEOTIDE SEQUENCE [LARGE SCALE GENOMIC DNA]</scope>
    <source>
        <strain evidence="1 3">AM29-25AC</strain>
    </source>
</reference>
<dbReference type="Proteomes" id="UP000284644">
    <property type="component" value="Unassembled WGS sequence"/>
</dbReference>
<reference evidence="2 4" key="2">
    <citation type="journal article" date="2019" name="Science, e1252229">
        <title>Invertible promoters mediate bacterial phase variation, antibiotic resistance, and host adaptation in the gut.</title>
        <authorList>
            <person name="Jiang X."/>
            <person name="Hall A.B."/>
            <person name="Arthur T.D."/>
            <person name="Plichta D.R."/>
            <person name="Covington C.T."/>
            <person name="Poyet M."/>
            <person name="Crothers J."/>
            <person name="Moses P.L."/>
            <person name="Tolonen A.C."/>
            <person name="Vlamakis H."/>
            <person name="Alm E.J."/>
            <person name="Xavier R.J."/>
        </authorList>
    </citation>
    <scope>NUCLEOTIDE SEQUENCE [LARGE SCALE GENOMIC DNA]</scope>
    <source>
        <strain evidence="2">Af_0058</strain>
        <strain evidence="4">af_0058</strain>
    </source>
</reference>
<evidence type="ECO:0000313" key="3">
    <source>
        <dbReference type="Proteomes" id="UP000284644"/>
    </source>
</evidence>
<organism evidence="1 3">
    <name type="scientific">Blautia obeum</name>
    <dbReference type="NCBI Taxonomy" id="40520"/>
    <lineage>
        <taxon>Bacteria</taxon>
        <taxon>Bacillati</taxon>
        <taxon>Bacillota</taxon>
        <taxon>Clostridia</taxon>
        <taxon>Lachnospirales</taxon>
        <taxon>Lachnospiraceae</taxon>
        <taxon>Blautia</taxon>
    </lineage>
</organism>
<dbReference type="Proteomes" id="UP000293506">
    <property type="component" value="Unassembled WGS sequence"/>
</dbReference>
<evidence type="ECO:0000313" key="2">
    <source>
        <dbReference type="EMBL" id="RYT67363.1"/>
    </source>
</evidence>
<sequence>MARYNFFERMEREINFQFEYEKIENIILNEKNGYCTLEDEISENFRRWRLRKNFDSFLELKEYLGFKTEKILKGYTVAWKATGEVKSVDTFILYCEMIINMIFGVIEPDLQSHYRKCINAVQSLIDYDLEQINHYIYRTEDGKYLVVQKDAAASAVADIVAPELADAIIEYNHHLLKGDLKSKKLILKQIADALEPRRAELKTVNKTIENDFFYMVNTMNVRHNNCDVSDPSKYNEKFANLTDREKEEWYDEIYQEGLMAYLSLEQVDREKKILDFKTKQKK</sequence>
<proteinExistence type="predicted"/>
<comment type="caution">
    <text evidence="1">The sequence shown here is derived from an EMBL/GenBank/DDBJ whole genome shotgun (WGS) entry which is preliminary data.</text>
</comment>
<dbReference type="AlphaFoldDB" id="A0A414IA87"/>
<evidence type="ECO:0000313" key="4">
    <source>
        <dbReference type="Proteomes" id="UP000293506"/>
    </source>
</evidence>
<dbReference type="EMBL" id="QSJW01000003">
    <property type="protein sequence ID" value="RHE14070.1"/>
    <property type="molecule type" value="Genomic_DNA"/>
</dbReference>
<dbReference type="EMBL" id="RCXQ01000004">
    <property type="protein sequence ID" value="RYT67363.1"/>
    <property type="molecule type" value="Genomic_DNA"/>
</dbReference>
<protein>
    <submittedName>
        <fullName evidence="1">Uncharacterized protein</fullName>
    </submittedName>
</protein>
<gene>
    <name evidence="1" type="ORF">DW767_05995</name>
    <name evidence="2" type="ORF">EAI82_05410</name>
</gene>